<dbReference type="OrthoDB" id="6782812at2759"/>
<gene>
    <name evidence="2" type="ORF">ILUMI_18367</name>
</gene>
<evidence type="ECO:0000256" key="1">
    <source>
        <dbReference type="SAM" id="MobiDB-lite"/>
    </source>
</evidence>
<dbReference type="EMBL" id="VTPC01081688">
    <property type="protein sequence ID" value="KAF2887806.1"/>
    <property type="molecule type" value="Genomic_DNA"/>
</dbReference>
<organism evidence="2 3">
    <name type="scientific">Ignelater luminosus</name>
    <name type="common">Cucubano</name>
    <name type="synonym">Pyrophorus luminosus</name>
    <dbReference type="NCBI Taxonomy" id="2038154"/>
    <lineage>
        <taxon>Eukaryota</taxon>
        <taxon>Metazoa</taxon>
        <taxon>Ecdysozoa</taxon>
        <taxon>Arthropoda</taxon>
        <taxon>Hexapoda</taxon>
        <taxon>Insecta</taxon>
        <taxon>Pterygota</taxon>
        <taxon>Neoptera</taxon>
        <taxon>Endopterygota</taxon>
        <taxon>Coleoptera</taxon>
        <taxon>Polyphaga</taxon>
        <taxon>Elateriformia</taxon>
        <taxon>Elateroidea</taxon>
        <taxon>Elateridae</taxon>
        <taxon>Agrypninae</taxon>
        <taxon>Pyrophorini</taxon>
        <taxon>Ignelater</taxon>
    </lineage>
</organism>
<feature type="region of interest" description="Disordered" evidence="1">
    <location>
        <begin position="152"/>
        <end position="228"/>
    </location>
</feature>
<sequence length="228" mass="26391">MAKTQEKTIVRVDWTAFNSEIEWAYSMLGENEKTSQETCTAKIKRAYKNAIVRDTRGAKRTPYWWNEDIQAQRDKCTKDRRRITRAARNELYRHNGQLEALEDTYKRAKKHLQRLIQTSKNEHWDEVIRDLDNDIWGKGYEIIMRGVASARPYDIPDDKAVGGTPERIKKKRAPYVPEENLLRLSESKTSCKQKRGKKERYNEPDTRQPGAPEDDATGSGSGGAKKMA</sequence>
<evidence type="ECO:0000313" key="3">
    <source>
        <dbReference type="Proteomes" id="UP000801492"/>
    </source>
</evidence>
<dbReference type="AlphaFoldDB" id="A0A8K0G6M2"/>
<evidence type="ECO:0000313" key="2">
    <source>
        <dbReference type="EMBL" id="KAF2887806.1"/>
    </source>
</evidence>
<keyword evidence="3" id="KW-1185">Reference proteome</keyword>
<dbReference type="Proteomes" id="UP000801492">
    <property type="component" value="Unassembled WGS sequence"/>
</dbReference>
<reference evidence="2" key="1">
    <citation type="submission" date="2019-08" db="EMBL/GenBank/DDBJ databases">
        <title>The genome of the North American firefly Photinus pyralis.</title>
        <authorList>
            <consortium name="Photinus pyralis genome working group"/>
            <person name="Fallon T.R."/>
            <person name="Sander Lower S.E."/>
            <person name="Weng J.-K."/>
        </authorList>
    </citation>
    <scope>NUCLEOTIDE SEQUENCE</scope>
    <source>
        <strain evidence="2">TRF0915ILg1</strain>
        <tissue evidence="2">Whole body</tissue>
    </source>
</reference>
<feature type="compositionally biased region" description="Gly residues" evidence="1">
    <location>
        <begin position="219"/>
        <end position="228"/>
    </location>
</feature>
<comment type="caution">
    <text evidence="2">The sequence shown here is derived from an EMBL/GenBank/DDBJ whole genome shotgun (WGS) entry which is preliminary data.</text>
</comment>
<name>A0A8K0G6M2_IGNLU</name>
<protein>
    <submittedName>
        <fullName evidence="2">Uncharacterized protein</fullName>
    </submittedName>
</protein>
<accession>A0A8K0G6M2</accession>
<proteinExistence type="predicted"/>